<dbReference type="EMBL" id="LBMM01010600">
    <property type="protein sequence ID" value="KMQ87364.1"/>
    <property type="molecule type" value="Genomic_DNA"/>
</dbReference>
<name>A0A0J7KAQ5_LASNI</name>
<comment type="caution">
    <text evidence="1">The sequence shown here is derived from an EMBL/GenBank/DDBJ whole genome shotgun (WGS) entry which is preliminary data.</text>
</comment>
<reference evidence="1 2" key="1">
    <citation type="submission" date="2015-04" db="EMBL/GenBank/DDBJ databases">
        <title>Lasius niger genome sequencing.</title>
        <authorList>
            <person name="Konorov E.A."/>
            <person name="Nikitin M.A."/>
            <person name="Kirill M.V."/>
            <person name="Chang P."/>
        </authorList>
    </citation>
    <scope>NUCLEOTIDE SEQUENCE [LARGE SCALE GENOMIC DNA]</scope>
    <source>
        <tissue evidence="1">Whole</tissue>
    </source>
</reference>
<dbReference type="AlphaFoldDB" id="A0A0J7KAQ5"/>
<evidence type="ECO:0000313" key="1">
    <source>
        <dbReference type="EMBL" id="KMQ87364.1"/>
    </source>
</evidence>
<dbReference type="OrthoDB" id="7546669at2759"/>
<dbReference type="PaxDb" id="67767-A0A0J7KAQ5"/>
<sequence>MSSKLSQLIVEQTNTIALLARVLINFKKLAKVNVTVSKTQGRLSDLKELWNKIQALHNRICYLATADEKKDQPYFSNEHFYDAEGA</sequence>
<keyword evidence="2" id="KW-1185">Reference proteome</keyword>
<protein>
    <submittedName>
        <fullName evidence="1">Uncharacterized protein</fullName>
    </submittedName>
</protein>
<dbReference type="Proteomes" id="UP000036403">
    <property type="component" value="Unassembled WGS sequence"/>
</dbReference>
<accession>A0A0J7KAQ5</accession>
<gene>
    <name evidence="1" type="ORF">RF55_13364</name>
</gene>
<organism evidence="1 2">
    <name type="scientific">Lasius niger</name>
    <name type="common">Black garden ant</name>
    <dbReference type="NCBI Taxonomy" id="67767"/>
    <lineage>
        <taxon>Eukaryota</taxon>
        <taxon>Metazoa</taxon>
        <taxon>Ecdysozoa</taxon>
        <taxon>Arthropoda</taxon>
        <taxon>Hexapoda</taxon>
        <taxon>Insecta</taxon>
        <taxon>Pterygota</taxon>
        <taxon>Neoptera</taxon>
        <taxon>Endopterygota</taxon>
        <taxon>Hymenoptera</taxon>
        <taxon>Apocrita</taxon>
        <taxon>Aculeata</taxon>
        <taxon>Formicoidea</taxon>
        <taxon>Formicidae</taxon>
        <taxon>Formicinae</taxon>
        <taxon>Lasius</taxon>
        <taxon>Lasius</taxon>
    </lineage>
</organism>
<evidence type="ECO:0000313" key="2">
    <source>
        <dbReference type="Proteomes" id="UP000036403"/>
    </source>
</evidence>
<proteinExistence type="predicted"/>